<feature type="transmembrane region" description="Helical" evidence="1">
    <location>
        <begin position="47"/>
        <end position="69"/>
    </location>
</feature>
<keyword evidence="1" id="KW-0812">Transmembrane</keyword>
<dbReference type="STRING" id="137658.SAMN05216186_1137"/>
<organism evidence="2 3">
    <name type="scientific">Pseudomonas indica</name>
    <dbReference type="NCBI Taxonomy" id="137658"/>
    <lineage>
        <taxon>Bacteria</taxon>
        <taxon>Pseudomonadati</taxon>
        <taxon>Pseudomonadota</taxon>
        <taxon>Gammaproteobacteria</taxon>
        <taxon>Pseudomonadales</taxon>
        <taxon>Pseudomonadaceae</taxon>
        <taxon>Pseudomonas</taxon>
    </lineage>
</organism>
<dbReference type="Proteomes" id="UP000198706">
    <property type="component" value="Unassembled WGS sequence"/>
</dbReference>
<accession>A0A1G9GEM8</accession>
<evidence type="ECO:0000313" key="2">
    <source>
        <dbReference type="EMBL" id="SDK99178.1"/>
    </source>
</evidence>
<reference evidence="2 3" key="1">
    <citation type="submission" date="2016-10" db="EMBL/GenBank/DDBJ databases">
        <authorList>
            <person name="de Groot N.N."/>
        </authorList>
    </citation>
    <scope>NUCLEOTIDE SEQUENCE [LARGE SCALE GENOMIC DNA]</scope>
    <source>
        <strain evidence="2 3">JCM 21544</strain>
    </source>
</reference>
<evidence type="ECO:0000256" key="1">
    <source>
        <dbReference type="SAM" id="Phobius"/>
    </source>
</evidence>
<keyword evidence="3" id="KW-1185">Reference proteome</keyword>
<gene>
    <name evidence="2" type="ORF">SAMN05216186_1137</name>
</gene>
<keyword evidence="1" id="KW-1133">Transmembrane helix</keyword>
<dbReference type="AlphaFoldDB" id="A0A1G9GEM8"/>
<name>A0A1G9GEM8_9PSED</name>
<protein>
    <recommendedName>
        <fullName evidence="4">Transmembrane protein</fullName>
    </recommendedName>
</protein>
<proteinExistence type="predicted"/>
<evidence type="ECO:0008006" key="4">
    <source>
        <dbReference type="Google" id="ProtNLM"/>
    </source>
</evidence>
<dbReference type="RefSeq" id="WP_084339284.1">
    <property type="nucleotide sequence ID" value="NZ_FNFD01000013.1"/>
</dbReference>
<keyword evidence="1" id="KW-0472">Membrane</keyword>
<evidence type="ECO:0000313" key="3">
    <source>
        <dbReference type="Proteomes" id="UP000198706"/>
    </source>
</evidence>
<feature type="transmembrane region" description="Helical" evidence="1">
    <location>
        <begin position="81"/>
        <end position="100"/>
    </location>
</feature>
<sequence>MPRFALFFAAGFLAVLCFHQPVVGLLHAYGVIPFAPFNTQPTAPLGVPAWLSAAFWGGVWGIVMLWVLRWEAGKPQPWLKALLFGGIALTAVALLVVRPLKGQGLELAALPPRFLLGFLINATWGVGTLIFARTFRTV</sequence>
<feature type="transmembrane region" description="Helical" evidence="1">
    <location>
        <begin position="112"/>
        <end position="132"/>
    </location>
</feature>
<dbReference type="EMBL" id="FNFD01000013">
    <property type="protein sequence ID" value="SDK99178.1"/>
    <property type="molecule type" value="Genomic_DNA"/>
</dbReference>